<dbReference type="InterPro" id="IPR011990">
    <property type="entry name" value="TPR-like_helical_dom_sf"/>
</dbReference>
<dbReference type="Gene3D" id="1.25.40.10">
    <property type="entry name" value="Tetratricopeptide repeat domain"/>
    <property type="match status" value="1"/>
</dbReference>
<dbReference type="SUPFAM" id="SSF48452">
    <property type="entry name" value="TPR-like"/>
    <property type="match status" value="1"/>
</dbReference>
<proteinExistence type="predicted"/>
<reference evidence="1" key="1">
    <citation type="journal article" date="2015" name="ISME J.">
        <title>Draft Genome Sequence of Streptomyces incarnatus NRRL8089, which Produces the Nucleoside Antibiotic Sinefungin.</title>
        <authorList>
            <person name="Oshima K."/>
            <person name="Hattori M."/>
            <person name="Shimizu H."/>
            <person name="Fukuda K."/>
            <person name="Nemoto M."/>
            <person name="Inagaki K."/>
            <person name="Tamura T."/>
        </authorList>
    </citation>
    <scope>NUCLEOTIDE SEQUENCE</scope>
    <source>
        <strain evidence="1">FACHB-1277</strain>
    </source>
</reference>
<evidence type="ECO:0000313" key="2">
    <source>
        <dbReference type="Proteomes" id="UP000631421"/>
    </source>
</evidence>
<name>A0A926UWI7_9CYAN</name>
<protein>
    <submittedName>
        <fullName evidence="1">Uncharacterized protein</fullName>
    </submittedName>
</protein>
<gene>
    <name evidence="1" type="ORF">H6F44_20765</name>
</gene>
<dbReference type="Proteomes" id="UP000631421">
    <property type="component" value="Unassembled WGS sequence"/>
</dbReference>
<dbReference type="AlphaFoldDB" id="A0A926UWI7"/>
<sequence length="532" mass="62043">MFKGNDVEQLVKLFNQRGVFLYHACQLADLQSYLSLGGIPSRACLENSLKNFTKFDTDDTDKANEVWGKVFVNLSDFGTTFAKSPQGDSTVPNPYGPILLKIRPESLLEALDVAICLRSAGAKNFNREADSLTEIKDVERLFVNRFEVGSHKNSLIKFRQKLKQEFPEFPWAADPEISCTFPNSRLPFSYVDSISVDPYIIKGNPLTLWMRSKLNLPNNVKVRERECLVTRKNLLNDLVVFFDSNKTSELSLQQPISNLPSNLSQSVKNWIINVSNKNLKYQFNRFIKYLYNGTFLFLDEFLYEEAIELYELEQYEECLSLLDSITDKDSPKFYQFRGFTNAWIANYQDAINDISKAAELINDDEYYSLAEKCKNFLRQYLKYVKANKEIQMPDSTEESISVEPWIEHLENWYESEEDLYEDSPESFSYIDPYDLRQIIIEAKQDIFNDELTQLEISLYRRMVLADRETAINQVLIEMNRIGWNTRQGKEYLLCKFGKSSRRQLKKEELIEFLLYLKGQPTKQLSPYDDIAF</sequence>
<dbReference type="RefSeq" id="WP_190352998.1">
    <property type="nucleotide sequence ID" value="NZ_JACJPY010000114.1"/>
</dbReference>
<organism evidence="1 2">
    <name type="scientific">Pseudanabaena cinerea FACHB-1277</name>
    <dbReference type="NCBI Taxonomy" id="2949581"/>
    <lineage>
        <taxon>Bacteria</taxon>
        <taxon>Bacillati</taxon>
        <taxon>Cyanobacteriota</taxon>
        <taxon>Cyanophyceae</taxon>
        <taxon>Pseudanabaenales</taxon>
        <taxon>Pseudanabaenaceae</taxon>
        <taxon>Pseudanabaena</taxon>
        <taxon>Pseudanabaena cinerea</taxon>
    </lineage>
</organism>
<keyword evidence="2" id="KW-1185">Reference proteome</keyword>
<comment type="caution">
    <text evidence="1">The sequence shown here is derived from an EMBL/GenBank/DDBJ whole genome shotgun (WGS) entry which is preliminary data.</text>
</comment>
<reference evidence="1" key="2">
    <citation type="submission" date="2020-08" db="EMBL/GenBank/DDBJ databases">
        <authorList>
            <person name="Chen M."/>
            <person name="Teng W."/>
            <person name="Zhao L."/>
            <person name="Hu C."/>
            <person name="Zhou Y."/>
            <person name="Han B."/>
            <person name="Song L."/>
            <person name="Shu W."/>
        </authorList>
    </citation>
    <scope>NUCLEOTIDE SEQUENCE</scope>
    <source>
        <strain evidence="1">FACHB-1277</strain>
    </source>
</reference>
<dbReference type="EMBL" id="JACJPY010000114">
    <property type="protein sequence ID" value="MBD2152531.1"/>
    <property type="molecule type" value="Genomic_DNA"/>
</dbReference>
<evidence type="ECO:0000313" key="1">
    <source>
        <dbReference type="EMBL" id="MBD2152531.1"/>
    </source>
</evidence>
<accession>A0A926UWI7</accession>